<dbReference type="OrthoDB" id="10652112at2759"/>
<organism evidence="1 2">
    <name type="scientific">Trichinella zimbabwensis</name>
    <dbReference type="NCBI Taxonomy" id="268475"/>
    <lineage>
        <taxon>Eukaryota</taxon>
        <taxon>Metazoa</taxon>
        <taxon>Ecdysozoa</taxon>
        <taxon>Nematoda</taxon>
        <taxon>Enoplea</taxon>
        <taxon>Dorylaimia</taxon>
        <taxon>Trichinellida</taxon>
        <taxon>Trichinellidae</taxon>
        <taxon>Trichinella</taxon>
    </lineage>
</organism>
<dbReference type="AlphaFoldDB" id="A0A0V1HET8"/>
<sequence length="118" mass="13523">MFLSSSPSYFLLNIVKVYLISAAQSTFSADISYLYLVNMEMGYVRIDNIDSEQRYNTVVFVTKCAAAVGKKTSDNYNHIKPFIQNCLLKCGLFIKETAGKNNRTLRIFREKFIINDII</sequence>
<evidence type="ECO:0000313" key="2">
    <source>
        <dbReference type="Proteomes" id="UP000055024"/>
    </source>
</evidence>
<comment type="caution">
    <text evidence="1">The sequence shown here is derived from an EMBL/GenBank/DDBJ whole genome shotgun (WGS) entry which is preliminary data.</text>
</comment>
<evidence type="ECO:0000313" key="1">
    <source>
        <dbReference type="EMBL" id="KRZ09197.1"/>
    </source>
</evidence>
<reference evidence="1 2" key="1">
    <citation type="submission" date="2015-01" db="EMBL/GenBank/DDBJ databases">
        <title>Evolution of Trichinella species and genotypes.</title>
        <authorList>
            <person name="Korhonen P.K."/>
            <person name="Edoardo P."/>
            <person name="Giuseppe L.R."/>
            <person name="Gasser R.B."/>
        </authorList>
    </citation>
    <scope>NUCLEOTIDE SEQUENCE [LARGE SCALE GENOMIC DNA]</scope>
    <source>
        <strain evidence="1">ISS1029</strain>
    </source>
</reference>
<dbReference type="EMBL" id="JYDP01000076">
    <property type="protein sequence ID" value="KRZ09197.1"/>
    <property type="molecule type" value="Genomic_DNA"/>
</dbReference>
<protein>
    <submittedName>
        <fullName evidence="1">Uncharacterized protein</fullName>
    </submittedName>
</protein>
<keyword evidence="2" id="KW-1185">Reference proteome</keyword>
<name>A0A0V1HET8_9BILA</name>
<gene>
    <name evidence="1" type="ORF">T11_3733</name>
</gene>
<dbReference type="Proteomes" id="UP000055024">
    <property type="component" value="Unassembled WGS sequence"/>
</dbReference>
<proteinExistence type="predicted"/>
<accession>A0A0V1HET8</accession>